<evidence type="ECO:0000313" key="2">
    <source>
        <dbReference type="EMBL" id="PSI00315.1"/>
    </source>
</evidence>
<dbReference type="AlphaFoldDB" id="A0A2P7EAS2"/>
<name>A0A2P7EAS2_9SYNE</name>
<dbReference type="RefSeq" id="WP_117434664.1">
    <property type="nucleotide sequence ID" value="NZ_PXVC01000164.1"/>
</dbReference>
<evidence type="ECO:0000259" key="1">
    <source>
        <dbReference type="SMART" id="SM01080"/>
    </source>
</evidence>
<dbReference type="Pfam" id="PF05226">
    <property type="entry name" value="CHASE2"/>
    <property type="match status" value="1"/>
</dbReference>
<dbReference type="EMBL" id="PXVC01000164">
    <property type="protein sequence ID" value="PSI00315.1"/>
    <property type="molecule type" value="Genomic_DNA"/>
</dbReference>
<feature type="domain" description="CHASE2" evidence="1">
    <location>
        <begin position="33"/>
        <end position="209"/>
    </location>
</feature>
<dbReference type="Proteomes" id="UP000240206">
    <property type="component" value="Unassembled WGS sequence"/>
</dbReference>
<reference evidence="3" key="1">
    <citation type="submission" date="2018-03" db="EMBL/GenBank/DDBJ databases">
        <title>Ecological and genomic features of two cosmopolitan and abundant freshwater picocyanobacteria.</title>
        <authorList>
            <person name="Cabello-Yeves P.J."/>
            <person name="Picazo A."/>
            <person name="Camacho A."/>
            <person name="Callieri C."/>
            <person name="Rosselli R."/>
            <person name="Roda-Garcia J."/>
            <person name="Coutinho F.H."/>
            <person name="Rodriguez-Valera F."/>
        </authorList>
    </citation>
    <scope>NUCLEOTIDE SEQUENCE [LARGE SCALE GENOMIC DNA]</scope>
    <source>
        <strain evidence="3">Tous</strain>
    </source>
</reference>
<organism evidence="2 3">
    <name type="scientific">Synechococcus lacustris str. Tous</name>
    <dbReference type="NCBI Taxonomy" id="1910958"/>
    <lineage>
        <taxon>Bacteria</taxon>
        <taxon>Bacillati</taxon>
        <taxon>Cyanobacteriota</taxon>
        <taxon>Cyanophyceae</taxon>
        <taxon>Synechococcales</taxon>
        <taxon>Synechococcaceae</taxon>
        <taxon>Synechococcus</taxon>
    </lineage>
</organism>
<comment type="caution">
    <text evidence="2">The sequence shown here is derived from an EMBL/GenBank/DDBJ whole genome shotgun (WGS) entry which is preliminary data.</text>
</comment>
<feature type="non-terminal residue" evidence="2">
    <location>
        <position position="210"/>
    </location>
</feature>
<dbReference type="SMART" id="SM01080">
    <property type="entry name" value="CHASE2"/>
    <property type="match status" value="1"/>
</dbReference>
<accession>A0A2P7EAS2</accession>
<sequence length="210" mass="21934">MAPSLGSNSRLSIFVLSLAIISGGLSGWAPPLWRSWAIATYNQILAWAGPQTPPAGLFLVAIDDASLQQGQWFEQQQNAPGWSKGLGQLPWSRASYAVLVEKLRAAGAEAIALNVLFEGPSSRSPKDDSQLAATLARHKGHVVLAAEMLEPNDSQGAGGLSLAPPLLALQKAAGGSKALGLTNMLKGEDNAVGPHPEAYISQVLKPHGFG</sequence>
<dbReference type="InterPro" id="IPR007890">
    <property type="entry name" value="CHASE2"/>
</dbReference>
<evidence type="ECO:0000313" key="3">
    <source>
        <dbReference type="Proteomes" id="UP000240206"/>
    </source>
</evidence>
<protein>
    <submittedName>
        <fullName evidence="2">Adenylate/guanylate cyclase domain-containing protein</fullName>
    </submittedName>
</protein>
<gene>
    <name evidence="2" type="ORF">C7K08_13820</name>
</gene>
<keyword evidence="3" id="KW-1185">Reference proteome</keyword>
<proteinExistence type="predicted"/>
<dbReference type="STRING" id="1910958.BTM30_09385"/>